<keyword evidence="4" id="KW-1185">Reference proteome</keyword>
<reference evidence="3" key="1">
    <citation type="submission" date="2016-09" db="EMBL/GenBank/DDBJ databases">
        <authorList>
            <consortium name="Pathogen Informatics"/>
            <person name="Sun Q."/>
            <person name="Inoue M."/>
        </authorList>
    </citation>
    <scope>NUCLEOTIDE SEQUENCE</scope>
</reference>
<evidence type="ECO:0000256" key="2">
    <source>
        <dbReference type="RuleBase" id="RU000487"/>
    </source>
</evidence>
<dbReference type="Pfam" id="PF00022">
    <property type="entry name" value="Actin"/>
    <property type="match status" value="1"/>
</dbReference>
<dbReference type="SMART" id="SM00268">
    <property type="entry name" value="ACTIN"/>
    <property type="match status" value="1"/>
</dbReference>
<organism evidence="3 4">
    <name type="scientific">Plasmodium gaboni</name>
    <dbReference type="NCBI Taxonomy" id="647221"/>
    <lineage>
        <taxon>Eukaryota</taxon>
        <taxon>Sar</taxon>
        <taxon>Alveolata</taxon>
        <taxon>Apicomplexa</taxon>
        <taxon>Aconoidasida</taxon>
        <taxon>Haemosporida</taxon>
        <taxon>Plasmodiidae</taxon>
        <taxon>Plasmodium</taxon>
        <taxon>Plasmodium (Laverania)</taxon>
    </lineage>
</organism>
<comment type="catalytic activity">
    <reaction evidence="1">
        <text>ATP + H2O = ADP + phosphate + H(+)</text>
        <dbReference type="Rhea" id="RHEA:13065"/>
        <dbReference type="ChEBI" id="CHEBI:15377"/>
        <dbReference type="ChEBI" id="CHEBI:15378"/>
        <dbReference type="ChEBI" id="CHEBI:30616"/>
        <dbReference type="ChEBI" id="CHEBI:43474"/>
        <dbReference type="ChEBI" id="CHEBI:456216"/>
    </reaction>
</comment>
<dbReference type="InterPro" id="IPR004000">
    <property type="entry name" value="Actin"/>
</dbReference>
<evidence type="ECO:0000313" key="3">
    <source>
        <dbReference type="EMBL" id="SOV13126.1"/>
    </source>
</evidence>
<accession>A0ABY1UKN0</accession>
<evidence type="ECO:0000256" key="1">
    <source>
        <dbReference type="ARBA" id="ARBA00049360"/>
    </source>
</evidence>
<dbReference type="EMBL" id="LT969430">
    <property type="protein sequence ID" value="SOV13126.1"/>
    <property type="molecule type" value="Genomic_DNA"/>
</dbReference>
<protein>
    <submittedName>
        <fullName evidence="3">Actin-like protein, putative</fullName>
    </submittedName>
</protein>
<dbReference type="Gene3D" id="3.30.420.40">
    <property type="match status" value="3"/>
</dbReference>
<gene>
    <name evidence="3" type="ORF">PGABG01_0725800</name>
</gene>
<comment type="similarity">
    <text evidence="2">Belongs to the actin family.</text>
</comment>
<dbReference type="Proteomes" id="UP000831156">
    <property type="component" value="Chromosome 7"/>
</dbReference>
<proteinExistence type="inferred from homology"/>
<sequence length="559" mass="66394">MDRFQKNDNENYYKYYVLQIGRKYTYVGMCGLHKPVSIFLTPNFFVYNERFHNFFEDTYKANEMMDYINRKREEQYGNKKSQNMLHVSKDQSKEDIKIVTKDNPTDECLDKYISSDILDYNNEEVLCDKNNIYEQNKFCDNEKRHNKMKIYHYEYKYNQDLYLWRTYFDEYIFHIFHNIIIKTNNKSKKVILVLNMFIPTIIKYALCISLIENPEYSCISYINDLISPLYLCNYKTCVVLDLGYINCRILPIMDGVPLYHHYTYIHNGGFYINIEIKKLLKQQYIRRYKKGKNIISIDDGMKLCLVNGKKNGDNIGDDNIDDDNIDDVNIDDDNIDDVNIDDANIDDANINDANINDVNIDDDDNNIKYYLNLYPLEEIINVIDKMTDDDIEIIKIKYCYIKKDSNDMACNKYVLYKYNNYNIIIDPYTRYKACEILFEKEYDQNIYSLFSSIVQKINIFETYIFSNILLVGGCSNIKGILSKISQIFVQVLRNEKKFPQNFQDNVHFLLSNISPNLRQFVGASICSSIDNLPEYTSEEILNNVLYDHLNEDIYMTFKT</sequence>
<dbReference type="Gene3D" id="3.90.640.10">
    <property type="entry name" value="Actin, Chain A, domain 4"/>
    <property type="match status" value="2"/>
</dbReference>
<dbReference type="SUPFAM" id="SSF53067">
    <property type="entry name" value="Actin-like ATPase domain"/>
    <property type="match status" value="1"/>
</dbReference>
<name>A0ABY1UKN0_9APIC</name>
<dbReference type="PANTHER" id="PTHR11937">
    <property type="entry name" value="ACTIN"/>
    <property type="match status" value="1"/>
</dbReference>
<dbReference type="InterPro" id="IPR043129">
    <property type="entry name" value="ATPase_NBD"/>
</dbReference>
<evidence type="ECO:0000313" key="4">
    <source>
        <dbReference type="Proteomes" id="UP000831156"/>
    </source>
</evidence>